<name>A0A1V0SKR5_9VIRU</name>
<evidence type="ECO:0000256" key="1">
    <source>
        <dbReference type="SAM" id="Phobius"/>
    </source>
</evidence>
<sequence length="222" mass="25716">MAHQEIIKTVPSHLYTGILAIFLIQFYSFMAILKYIFSYKWMILVFNKHGKFIPPIDTHSAFRGGIHDMLMFLPVPFTEWMLPKELRESSVIRDMFYMCVRDTLHEVRIYMKETMTRNNKDYLAYLNAHGLPDEVELDPKNSRGVFVSMGDGIVNKSGVYMIPIFVLVNLIKYCPTDSQLRLATVDEIDAINGEYPDKVPFTGSIVELMHKHNLMKTGVRVK</sequence>
<gene>
    <name evidence="2" type="ORF">Klosneuvirus_4_135</name>
</gene>
<protein>
    <submittedName>
        <fullName evidence="2">Uncharacterized protein</fullName>
    </submittedName>
</protein>
<dbReference type="EMBL" id="KY684111">
    <property type="protein sequence ID" value="ARF12320.1"/>
    <property type="molecule type" value="Genomic_DNA"/>
</dbReference>
<evidence type="ECO:0000313" key="2">
    <source>
        <dbReference type="EMBL" id="ARF12320.1"/>
    </source>
</evidence>
<proteinExistence type="predicted"/>
<feature type="transmembrane region" description="Helical" evidence="1">
    <location>
        <begin position="14"/>
        <end position="37"/>
    </location>
</feature>
<keyword evidence="1" id="KW-0812">Transmembrane</keyword>
<keyword evidence="1" id="KW-1133">Transmembrane helix</keyword>
<organism evidence="2">
    <name type="scientific">Klosneuvirus KNV1</name>
    <dbReference type="NCBI Taxonomy" id="1977640"/>
    <lineage>
        <taxon>Viruses</taxon>
        <taxon>Varidnaviria</taxon>
        <taxon>Bamfordvirae</taxon>
        <taxon>Nucleocytoviricota</taxon>
        <taxon>Megaviricetes</taxon>
        <taxon>Imitervirales</taxon>
        <taxon>Mimiviridae</taxon>
        <taxon>Klosneuvirinae</taxon>
        <taxon>Klosneuvirus</taxon>
    </lineage>
</organism>
<accession>A0A1V0SKR5</accession>
<reference evidence="2" key="1">
    <citation type="journal article" date="2017" name="Science">
        <title>Giant viruses with an expanded complement of translation system components.</title>
        <authorList>
            <person name="Schulz F."/>
            <person name="Yutin N."/>
            <person name="Ivanova N.N."/>
            <person name="Ortega D.R."/>
            <person name="Lee T.K."/>
            <person name="Vierheilig J."/>
            <person name="Daims H."/>
            <person name="Horn M."/>
            <person name="Wagner M."/>
            <person name="Jensen G.J."/>
            <person name="Kyrpides N.C."/>
            <person name="Koonin E.V."/>
            <person name="Woyke T."/>
        </authorList>
    </citation>
    <scope>NUCLEOTIDE SEQUENCE</scope>
    <source>
        <strain evidence="2">KNV1</strain>
    </source>
</reference>
<keyword evidence="1" id="KW-0472">Membrane</keyword>